<name>A0A6P5XKI5_DURZI</name>
<evidence type="ECO:0000313" key="4">
    <source>
        <dbReference type="RefSeq" id="XP_022728685.1"/>
    </source>
</evidence>
<organism evidence="3 4">
    <name type="scientific">Durio zibethinus</name>
    <name type="common">Durian</name>
    <dbReference type="NCBI Taxonomy" id="66656"/>
    <lineage>
        <taxon>Eukaryota</taxon>
        <taxon>Viridiplantae</taxon>
        <taxon>Streptophyta</taxon>
        <taxon>Embryophyta</taxon>
        <taxon>Tracheophyta</taxon>
        <taxon>Spermatophyta</taxon>
        <taxon>Magnoliopsida</taxon>
        <taxon>eudicotyledons</taxon>
        <taxon>Gunneridae</taxon>
        <taxon>Pentapetalae</taxon>
        <taxon>rosids</taxon>
        <taxon>malvids</taxon>
        <taxon>Malvales</taxon>
        <taxon>Malvaceae</taxon>
        <taxon>Helicteroideae</taxon>
        <taxon>Durio</taxon>
    </lineage>
</organism>
<dbReference type="Proteomes" id="UP000515121">
    <property type="component" value="Unplaced"/>
</dbReference>
<dbReference type="PANTHER" id="PTHR36040:SF5">
    <property type="entry name" value="TRANSMEMBRANE PROTEIN"/>
    <property type="match status" value="1"/>
</dbReference>
<evidence type="ECO:0000256" key="2">
    <source>
        <dbReference type="SAM" id="Phobius"/>
    </source>
</evidence>
<dbReference type="OrthoDB" id="1160759at2759"/>
<dbReference type="GeneID" id="111284229"/>
<protein>
    <submittedName>
        <fullName evidence="4">Uncharacterized protein LOC111284229</fullName>
    </submittedName>
</protein>
<reference evidence="4" key="1">
    <citation type="submission" date="2025-08" db="UniProtKB">
        <authorList>
            <consortium name="RefSeq"/>
        </authorList>
    </citation>
    <scope>IDENTIFICATION</scope>
    <source>
        <tissue evidence="4">Fruit stalk</tissue>
    </source>
</reference>
<sequence>MPIIELNAQVVPDELYRKENGYRNSGKLCCRLGCQMAHKFPLASRYTQIYLAFLSSALALLKAINSILTSFSLLGQDKAMGARMRFLALGLVILMMASSCLATNRKVVVLKHENSIVHGRQLLEDGDDAKTGYPSSSVNNHHFLPRQDFNNYPGGAGGDGDGNG</sequence>
<keyword evidence="2" id="KW-1133">Transmembrane helix</keyword>
<accession>A0A6P5XKI5</accession>
<dbReference type="AlphaFoldDB" id="A0A6P5XKI5"/>
<feature type="transmembrane region" description="Helical" evidence="2">
    <location>
        <begin position="86"/>
        <end position="104"/>
    </location>
</feature>
<dbReference type="KEGG" id="dzi:111284229"/>
<keyword evidence="2" id="KW-0472">Membrane</keyword>
<feature type="compositionally biased region" description="Gly residues" evidence="1">
    <location>
        <begin position="154"/>
        <end position="164"/>
    </location>
</feature>
<evidence type="ECO:0000313" key="3">
    <source>
        <dbReference type="Proteomes" id="UP000515121"/>
    </source>
</evidence>
<feature type="region of interest" description="Disordered" evidence="1">
    <location>
        <begin position="127"/>
        <end position="164"/>
    </location>
</feature>
<dbReference type="PANTHER" id="PTHR36040">
    <property type="entry name" value="OS04G0188500 PROTEIN"/>
    <property type="match status" value="1"/>
</dbReference>
<feature type="transmembrane region" description="Helical" evidence="2">
    <location>
        <begin position="49"/>
        <end position="74"/>
    </location>
</feature>
<evidence type="ECO:0000256" key="1">
    <source>
        <dbReference type="SAM" id="MobiDB-lite"/>
    </source>
</evidence>
<dbReference type="RefSeq" id="XP_022728685.1">
    <property type="nucleotide sequence ID" value="XM_022872950.1"/>
</dbReference>
<keyword evidence="3" id="KW-1185">Reference proteome</keyword>
<gene>
    <name evidence="4" type="primary">LOC111284229</name>
</gene>
<keyword evidence="2" id="KW-0812">Transmembrane</keyword>
<proteinExistence type="predicted"/>